<dbReference type="AlphaFoldDB" id="A0A251U8P2"/>
<reference evidence="1" key="3">
    <citation type="submission" date="2020-06" db="EMBL/GenBank/DDBJ databases">
        <title>Helianthus annuus Genome sequencing and assembly Release 2.</title>
        <authorList>
            <person name="Gouzy J."/>
            <person name="Langlade N."/>
            <person name="Munos S."/>
        </authorList>
    </citation>
    <scope>NUCLEOTIDE SEQUENCE</scope>
    <source>
        <tissue evidence="1">Leaves</tissue>
    </source>
</reference>
<organism evidence="2 3">
    <name type="scientific">Helianthus annuus</name>
    <name type="common">Common sunflower</name>
    <dbReference type="NCBI Taxonomy" id="4232"/>
    <lineage>
        <taxon>Eukaryota</taxon>
        <taxon>Viridiplantae</taxon>
        <taxon>Streptophyta</taxon>
        <taxon>Embryophyta</taxon>
        <taxon>Tracheophyta</taxon>
        <taxon>Spermatophyta</taxon>
        <taxon>Magnoliopsida</taxon>
        <taxon>eudicotyledons</taxon>
        <taxon>Gunneridae</taxon>
        <taxon>Pentapetalae</taxon>
        <taxon>asterids</taxon>
        <taxon>campanulids</taxon>
        <taxon>Asterales</taxon>
        <taxon>Asteraceae</taxon>
        <taxon>Asteroideae</taxon>
        <taxon>Heliantheae alliance</taxon>
        <taxon>Heliantheae</taxon>
        <taxon>Helianthus</taxon>
    </lineage>
</organism>
<evidence type="ECO:0000313" key="1">
    <source>
        <dbReference type="EMBL" id="KAF5797241.1"/>
    </source>
</evidence>
<dbReference type="Proteomes" id="UP000215914">
    <property type="component" value="Chromosome 8"/>
</dbReference>
<evidence type="ECO:0000313" key="2">
    <source>
        <dbReference type="EMBL" id="OTG19710.1"/>
    </source>
</evidence>
<accession>A0A251U8P2</accession>
<reference evidence="2" key="2">
    <citation type="submission" date="2017-02" db="EMBL/GenBank/DDBJ databases">
        <title>Sunflower complete genome.</title>
        <authorList>
            <person name="Langlade N."/>
            <person name="Munos S."/>
        </authorList>
    </citation>
    <scope>NUCLEOTIDE SEQUENCE [LARGE SCALE GENOMIC DNA]</scope>
    <source>
        <tissue evidence="2">Leaves</tissue>
    </source>
</reference>
<dbReference type="Gramene" id="mRNA:HanXRQr2_Chr08g0361291">
    <property type="protein sequence ID" value="CDS:HanXRQr2_Chr08g0361291.1"/>
    <property type="gene ID" value="HanXRQr2_Chr08g0361291"/>
</dbReference>
<protein>
    <submittedName>
        <fullName evidence="2">Uncharacterized protein</fullName>
    </submittedName>
</protein>
<sequence length="64" mass="7274">MNPSSKICKFTDPEIESLFLCFPPETVFRPFDPSVRSDAISPVWVCFPALPFLLGYSYPFPDLT</sequence>
<dbReference type="EMBL" id="MNCJ02000323">
    <property type="protein sequence ID" value="KAF5797241.1"/>
    <property type="molecule type" value="Genomic_DNA"/>
</dbReference>
<dbReference type="EMBL" id="CM007897">
    <property type="protein sequence ID" value="OTG19710.1"/>
    <property type="molecule type" value="Genomic_DNA"/>
</dbReference>
<name>A0A251U8P2_HELAN</name>
<gene>
    <name evidence="2" type="ORF">HannXRQ_Chr08g0237121</name>
    <name evidence="1" type="ORF">HanXRQr2_Chr08g0361291</name>
</gene>
<reference evidence="1 3" key="1">
    <citation type="journal article" date="2017" name="Nature">
        <title>The sunflower genome provides insights into oil metabolism, flowering and Asterid evolution.</title>
        <authorList>
            <person name="Badouin H."/>
            <person name="Gouzy J."/>
            <person name="Grassa C.J."/>
            <person name="Murat F."/>
            <person name="Staton S.E."/>
            <person name="Cottret L."/>
            <person name="Lelandais-Briere C."/>
            <person name="Owens G.L."/>
            <person name="Carrere S."/>
            <person name="Mayjonade B."/>
            <person name="Legrand L."/>
            <person name="Gill N."/>
            <person name="Kane N.C."/>
            <person name="Bowers J.E."/>
            <person name="Hubner S."/>
            <person name="Bellec A."/>
            <person name="Berard A."/>
            <person name="Berges H."/>
            <person name="Blanchet N."/>
            <person name="Boniface M.C."/>
            <person name="Brunel D."/>
            <person name="Catrice O."/>
            <person name="Chaidir N."/>
            <person name="Claudel C."/>
            <person name="Donnadieu C."/>
            <person name="Faraut T."/>
            <person name="Fievet G."/>
            <person name="Helmstetter N."/>
            <person name="King M."/>
            <person name="Knapp S.J."/>
            <person name="Lai Z."/>
            <person name="Le Paslier M.C."/>
            <person name="Lippi Y."/>
            <person name="Lorenzon L."/>
            <person name="Mandel J.R."/>
            <person name="Marage G."/>
            <person name="Marchand G."/>
            <person name="Marquand E."/>
            <person name="Bret-Mestries E."/>
            <person name="Morien E."/>
            <person name="Nambeesan S."/>
            <person name="Nguyen T."/>
            <person name="Pegot-Espagnet P."/>
            <person name="Pouilly N."/>
            <person name="Raftis F."/>
            <person name="Sallet E."/>
            <person name="Schiex T."/>
            <person name="Thomas J."/>
            <person name="Vandecasteele C."/>
            <person name="Vares D."/>
            <person name="Vear F."/>
            <person name="Vautrin S."/>
            <person name="Crespi M."/>
            <person name="Mangin B."/>
            <person name="Burke J.M."/>
            <person name="Salse J."/>
            <person name="Munos S."/>
            <person name="Vincourt P."/>
            <person name="Rieseberg L.H."/>
            <person name="Langlade N.B."/>
        </authorList>
    </citation>
    <scope>NUCLEOTIDE SEQUENCE [LARGE SCALE GENOMIC DNA]</scope>
    <source>
        <strain evidence="3">cv. SF193</strain>
        <tissue evidence="1">Leaves</tissue>
    </source>
</reference>
<proteinExistence type="predicted"/>
<dbReference type="InParanoid" id="A0A251U8P2"/>
<keyword evidence="3" id="KW-1185">Reference proteome</keyword>
<evidence type="ECO:0000313" key="3">
    <source>
        <dbReference type="Proteomes" id="UP000215914"/>
    </source>
</evidence>